<keyword evidence="2" id="KW-1185">Reference proteome</keyword>
<organism evidence="1 2">
    <name type="scientific">Sistotremastrum suecicum HHB10207 ss-3</name>
    <dbReference type="NCBI Taxonomy" id="1314776"/>
    <lineage>
        <taxon>Eukaryota</taxon>
        <taxon>Fungi</taxon>
        <taxon>Dikarya</taxon>
        <taxon>Basidiomycota</taxon>
        <taxon>Agaricomycotina</taxon>
        <taxon>Agaricomycetes</taxon>
        <taxon>Sistotremastrales</taxon>
        <taxon>Sistotremastraceae</taxon>
        <taxon>Sistotremastrum</taxon>
    </lineage>
</organism>
<protein>
    <recommendedName>
        <fullName evidence="3">F-box domain-containing protein</fullName>
    </recommendedName>
</protein>
<name>A0A166F1M2_9AGAM</name>
<dbReference type="AlphaFoldDB" id="A0A166F1M2"/>
<feature type="non-terminal residue" evidence="1">
    <location>
        <position position="342"/>
    </location>
</feature>
<accession>A0A166F1M2</accession>
<evidence type="ECO:0000313" key="1">
    <source>
        <dbReference type="EMBL" id="KZT40179.1"/>
    </source>
</evidence>
<sequence>MLVNCMPNELLSNIFLDVVSEDLCDEISFEDYPFPKYLTDEFRALRSVCSRWNSILVNDSRQWDVFSVFGLPDPNLFTLPLTRSRQRPITIVIETKLNPQKSPSWIPLLARYLKPALSRCIGIFLDMDLEEVQTTLSEWRDTPVPMLKSACFRGLSDNSDITPPLRCFTGQMPSLKRLMLYNVILDWDACGVPLEELELLELESEPGRIPDVEDPIPGLENAVVRAKALEHLTIDCSTAWMSLASAFNSENVKRMTLSSDQLSVGLHMTGLTLDGSPSRLTYLCIDGTIIFRAKIEPFLDFLGEMRCLERFTFLAGSEDFPDTNTLVALPRREHGLESLRKI</sequence>
<evidence type="ECO:0000313" key="2">
    <source>
        <dbReference type="Proteomes" id="UP000076798"/>
    </source>
</evidence>
<evidence type="ECO:0008006" key="3">
    <source>
        <dbReference type="Google" id="ProtNLM"/>
    </source>
</evidence>
<gene>
    <name evidence="1" type="ORF">SISSUDRAFT_1118499</name>
</gene>
<proteinExistence type="predicted"/>
<dbReference type="EMBL" id="KV428036">
    <property type="protein sequence ID" value="KZT40179.1"/>
    <property type="molecule type" value="Genomic_DNA"/>
</dbReference>
<dbReference type="Proteomes" id="UP000076798">
    <property type="component" value="Unassembled WGS sequence"/>
</dbReference>
<reference evidence="1 2" key="1">
    <citation type="journal article" date="2016" name="Mol. Biol. Evol.">
        <title>Comparative Genomics of Early-Diverging Mushroom-Forming Fungi Provides Insights into the Origins of Lignocellulose Decay Capabilities.</title>
        <authorList>
            <person name="Nagy L.G."/>
            <person name="Riley R."/>
            <person name="Tritt A."/>
            <person name="Adam C."/>
            <person name="Daum C."/>
            <person name="Floudas D."/>
            <person name="Sun H."/>
            <person name="Yadav J.S."/>
            <person name="Pangilinan J."/>
            <person name="Larsson K.H."/>
            <person name="Matsuura K."/>
            <person name="Barry K."/>
            <person name="Labutti K."/>
            <person name="Kuo R."/>
            <person name="Ohm R.A."/>
            <person name="Bhattacharya S.S."/>
            <person name="Shirouzu T."/>
            <person name="Yoshinaga Y."/>
            <person name="Martin F.M."/>
            <person name="Grigoriev I.V."/>
            <person name="Hibbett D.S."/>
        </authorList>
    </citation>
    <scope>NUCLEOTIDE SEQUENCE [LARGE SCALE GENOMIC DNA]</scope>
    <source>
        <strain evidence="1 2">HHB10207 ss-3</strain>
    </source>
</reference>